<evidence type="ECO:0000259" key="13">
    <source>
        <dbReference type="Pfam" id="PF06068"/>
    </source>
</evidence>
<keyword evidence="4" id="KW-0227">DNA damage</keyword>
<dbReference type="InterPro" id="IPR027417">
    <property type="entry name" value="P-loop_NTPase"/>
</dbReference>
<keyword evidence="6 12" id="KW-0347">Helicase</keyword>
<dbReference type="Proteomes" id="UP000530660">
    <property type="component" value="Unassembled WGS sequence"/>
</dbReference>
<keyword evidence="11 12" id="KW-0539">Nucleus</keyword>
<keyword evidence="3 12" id="KW-0547">Nucleotide-binding</keyword>
<comment type="subcellular location">
    <subcellularLocation>
        <location evidence="1">Nucleus</location>
    </subcellularLocation>
</comment>
<dbReference type="InterPro" id="IPR042487">
    <property type="entry name" value="RuvBL1/2_DNA/RNA_bd_dom"/>
</dbReference>
<evidence type="ECO:0000256" key="4">
    <source>
        <dbReference type="ARBA" id="ARBA00022763"/>
    </source>
</evidence>
<keyword evidence="15" id="KW-1185">Reference proteome</keyword>
<dbReference type="EMBL" id="VWRR01000001">
    <property type="protein sequence ID" value="KAF6005358.1"/>
    <property type="molecule type" value="Genomic_DNA"/>
</dbReference>
<evidence type="ECO:0000256" key="8">
    <source>
        <dbReference type="ARBA" id="ARBA00023015"/>
    </source>
</evidence>
<evidence type="ECO:0000256" key="9">
    <source>
        <dbReference type="ARBA" id="ARBA00023163"/>
    </source>
</evidence>
<dbReference type="SUPFAM" id="SSF50249">
    <property type="entry name" value="Nucleic acid-binding proteins"/>
    <property type="match status" value="1"/>
</dbReference>
<dbReference type="FunFam" id="3.40.50.300:FF:002221">
    <property type="entry name" value="RuvB-like 2"/>
    <property type="match status" value="1"/>
</dbReference>
<dbReference type="Pfam" id="PF06068">
    <property type="entry name" value="TIP49"/>
    <property type="match status" value="1"/>
</dbReference>
<comment type="caution">
    <text evidence="14">The sequence shown here is derived from an EMBL/GenBank/DDBJ whole genome shotgun (WGS) entry which is preliminary data.</text>
</comment>
<reference evidence="14 15" key="1">
    <citation type="journal article" date="2020" name="J. Phycol.">
        <title>Comparative genome analysis reveals Cyanidiococcus gen. nov., a new extremophilic red algal genus sister to Cyanidioschyzon (Cyanidioschyzonaceae, Rhodophyta).</title>
        <authorList>
            <person name="Liu S.-L."/>
            <person name="Chiang Y.-R."/>
            <person name="Yoon H.S."/>
            <person name="Fu H.-Y."/>
        </authorList>
    </citation>
    <scope>NUCLEOTIDE SEQUENCE [LARGE SCALE GENOMIC DNA]</scope>
    <source>
        <strain evidence="14 15">THAL066</strain>
    </source>
</reference>
<evidence type="ECO:0000313" key="15">
    <source>
        <dbReference type="Proteomes" id="UP000530660"/>
    </source>
</evidence>
<evidence type="ECO:0000256" key="5">
    <source>
        <dbReference type="ARBA" id="ARBA00022801"/>
    </source>
</evidence>
<evidence type="ECO:0000256" key="1">
    <source>
        <dbReference type="ARBA" id="ARBA00004123"/>
    </source>
</evidence>
<feature type="domain" description="TIP49 P-loop" evidence="13">
    <location>
        <begin position="111"/>
        <end position="361"/>
    </location>
</feature>
<dbReference type="GO" id="GO:0006281">
    <property type="term" value="P:DNA repair"/>
    <property type="evidence" value="ECO:0007669"/>
    <property type="project" value="UniProtKB-KW"/>
</dbReference>
<evidence type="ECO:0000256" key="7">
    <source>
        <dbReference type="ARBA" id="ARBA00022840"/>
    </source>
</evidence>
<dbReference type="Gene3D" id="3.40.50.300">
    <property type="entry name" value="P-loop containing nucleotide triphosphate hydrolases"/>
    <property type="match status" value="1"/>
</dbReference>
<dbReference type="InterPro" id="IPR010339">
    <property type="entry name" value="TIP49_P-loop"/>
</dbReference>
<sequence>MGFMNVREAPSPDRAACIKTCVRSKIESTGYSSCRADFMEAFQRCVLRRRGRRPQRRSARTLRHRSLYCVCFAEKDESLDRLEHPGAVGADFFCCKPMLTESVRELVKIERIGAHSHIRGLGVDPDTLEPLETRQSAVDNSHSVEHGLVGQYRARKAAAVVCKMVQEGKLSGRGVLLAGQPGTGKTALATAMAQQLGPDTPFTKMTGSEVYSLEISKTECLIQACRRSIGVRIREETDVIEGEVVELEVERDAKENKVGRIVLKTTDMETVYELGRKMTEELLRRRIRPGDVVSIDKGSGRVTKLGRSFARSRDFDTAGEGSRFVACPEGEVQKRREVQHVVSLHDIDVINSRQQGFLAALCWRHW</sequence>
<dbReference type="GO" id="GO:0016787">
    <property type="term" value="F:hydrolase activity"/>
    <property type="evidence" value="ECO:0007669"/>
    <property type="project" value="UniProtKB-KW"/>
</dbReference>
<dbReference type="FunFam" id="2.40.50.360:FF:000002">
    <property type="entry name" value="RuvB-like helicase"/>
    <property type="match status" value="1"/>
</dbReference>
<evidence type="ECO:0000313" key="14">
    <source>
        <dbReference type="EMBL" id="KAF6005358.1"/>
    </source>
</evidence>
<proteinExistence type="inferred from homology"/>
<dbReference type="OrthoDB" id="10060499at2759"/>
<keyword evidence="5 12" id="KW-0378">Hydrolase</keyword>
<keyword evidence="10" id="KW-0234">DNA repair</keyword>
<evidence type="ECO:0000256" key="12">
    <source>
        <dbReference type="RuleBase" id="RU363048"/>
    </source>
</evidence>
<evidence type="ECO:0000256" key="3">
    <source>
        <dbReference type="ARBA" id="ARBA00022741"/>
    </source>
</evidence>
<keyword evidence="8 12" id="KW-0805">Transcription regulation</keyword>
<comment type="similarity">
    <text evidence="2 12">Belongs to the RuvB family.</text>
</comment>
<accession>A0A7J7IQS7</accession>
<evidence type="ECO:0000256" key="2">
    <source>
        <dbReference type="ARBA" id="ARBA00007519"/>
    </source>
</evidence>
<dbReference type="EC" id="3.6.4.12" evidence="12"/>
<keyword evidence="9 12" id="KW-0804">Transcription</keyword>
<evidence type="ECO:0000256" key="10">
    <source>
        <dbReference type="ARBA" id="ARBA00023204"/>
    </source>
</evidence>
<name>A0A7J7IQS7_9RHOD</name>
<dbReference type="InterPro" id="IPR012340">
    <property type="entry name" value="NA-bd_OB-fold"/>
</dbReference>
<dbReference type="SUPFAM" id="SSF52540">
    <property type="entry name" value="P-loop containing nucleoside triphosphate hydrolases"/>
    <property type="match status" value="1"/>
</dbReference>
<comment type="catalytic activity">
    <reaction evidence="12">
        <text>ATP + H2O = ADP + phosphate + H(+)</text>
        <dbReference type="Rhea" id="RHEA:13065"/>
        <dbReference type="ChEBI" id="CHEBI:15377"/>
        <dbReference type="ChEBI" id="CHEBI:15378"/>
        <dbReference type="ChEBI" id="CHEBI:30616"/>
        <dbReference type="ChEBI" id="CHEBI:43474"/>
        <dbReference type="ChEBI" id="CHEBI:456216"/>
        <dbReference type="EC" id="3.6.4.12"/>
    </reaction>
</comment>
<protein>
    <recommendedName>
        <fullName evidence="12">RuvB-like helicase</fullName>
        <ecNumber evidence="12">3.6.4.12</ecNumber>
    </recommendedName>
</protein>
<dbReference type="GO" id="GO:0005524">
    <property type="term" value="F:ATP binding"/>
    <property type="evidence" value="ECO:0007669"/>
    <property type="project" value="UniProtKB-KW"/>
</dbReference>
<dbReference type="PANTHER" id="PTHR11093">
    <property type="entry name" value="RUVB-RELATED REPTIN AND PONTIN"/>
    <property type="match status" value="1"/>
</dbReference>
<gene>
    <name evidence="14" type="primary">RUVBL2_2</name>
    <name evidence="14" type="ORF">F1559_004666</name>
</gene>
<dbReference type="GO" id="GO:0005634">
    <property type="term" value="C:nucleus"/>
    <property type="evidence" value="ECO:0007669"/>
    <property type="project" value="UniProtKB-SubCell"/>
</dbReference>
<dbReference type="Gene3D" id="2.40.50.360">
    <property type="entry name" value="RuvB-like helicase, domain II"/>
    <property type="match status" value="1"/>
</dbReference>
<evidence type="ECO:0000256" key="11">
    <source>
        <dbReference type="ARBA" id="ARBA00023242"/>
    </source>
</evidence>
<dbReference type="InterPro" id="IPR027238">
    <property type="entry name" value="RuvB-like"/>
</dbReference>
<dbReference type="AlphaFoldDB" id="A0A7J7IQS7"/>
<organism evidence="14 15">
    <name type="scientific">Cyanidiococcus yangmingshanensis</name>
    <dbReference type="NCBI Taxonomy" id="2690220"/>
    <lineage>
        <taxon>Eukaryota</taxon>
        <taxon>Rhodophyta</taxon>
        <taxon>Bangiophyceae</taxon>
        <taxon>Cyanidiales</taxon>
        <taxon>Cyanidiaceae</taxon>
        <taxon>Cyanidiococcus</taxon>
    </lineage>
</organism>
<dbReference type="GO" id="GO:0003678">
    <property type="term" value="F:DNA helicase activity"/>
    <property type="evidence" value="ECO:0007669"/>
    <property type="project" value="UniProtKB-EC"/>
</dbReference>
<evidence type="ECO:0000256" key="6">
    <source>
        <dbReference type="ARBA" id="ARBA00022806"/>
    </source>
</evidence>
<keyword evidence="7 12" id="KW-0067">ATP-binding</keyword>